<keyword evidence="9" id="KW-1185">Reference proteome</keyword>
<gene>
    <name evidence="8" type="ORF">METESE_23500</name>
</gene>
<comment type="cofactor">
    <cofactor evidence="1">
        <name>Fe(2+)</name>
        <dbReference type="ChEBI" id="CHEBI:29033"/>
    </cofactor>
</comment>
<dbReference type="EMBL" id="AP027081">
    <property type="protein sequence ID" value="BDU77392.1"/>
    <property type="molecule type" value="Genomic_DNA"/>
</dbReference>
<evidence type="ECO:0000256" key="5">
    <source>
        <dbReference type="ARBA" id="ARBA00035013"/>
    </source>
</evidence>
<keyword evidence="2" id="KW-0223">Dioxygenase</keyword>
<dbReference type="AlphaFoldDB" id="A0AA48KEK4"/>
<dbReference type="GO" id="GO:0051213">
    <property type="term" value="F:dioxygenase activity"/>
    <property type="evidence" value="ECO:0007669"/>
    <property type="project" value="UniProtKB-KW"/>
</dbReference>
<evidence type="ECO:0000313" key="8">
    <source>
        <dbReference type="EMBL" id="BDU77392.1"/>
    </source>
</evidence>
<dbReference type="KEGG" id="msea:METESE_23500"/>
<dbReference type="SMART" id="SM01150">
    <property type="entry name" value="DUF1338"/>
    <property type="match status" value="1"/>
</dbReference>
<comment type="similarity">
    <text evidence="5">Belongs to the 2-oxoadipate dioxygenase/decarboxylase family.</text>
</comment>
<dbReference type="InterPro" id="IPR009770">
    <property type="entry name" value="HGLS"/>
</dbReference>
<evidence type="ECO:0000313" key="9">
    <source>
        <dbReference type="Proteomes" id="UP001228113"/>
    </source>
</evidence>
<keyword evidence="3" id="KW-0560">Oxidoreductase</keyword>
<proteinExistence type="inferred from homology"/>
<evidence type="ECO:0000256" key="7">
    <source>
        <dbReference type="ARBA" id="ARBA00035045"/>
    </source>
</evidence>
<dbReference type="EC" id="1.13.11.93" evidence="6"/>
<evidence type="ECO:0000256" key="6">
    <source>
        <dbReference type="ARBA" id="ARBA00035023"/>
    </source>
</evidence>
<name>A0AA48KEK4_9BACT</name>
<evidence type="ECO:0000256" key="2">
    <source>
        <dbReference type="ARBA" id="ARBA00022964"/>
    </source>
</evidence>
<sequence length="340" mass="36130">MRKAGGEDDLLEGLVAGALGARRARVLLGAVRVPEALAGPAPSADRARIAFALALILLRDLLGRVPSARAYADDLAREGRPLVLDHGAVRTVLAPCGALPPGEEALTRILRPLGFACAETYPLDRLAMTGRAWRHLDLPEDVPQYFVSEFHPEGFGAAFRGAAERVLASSADPLPPRAAALLERLGGEGRLAPAEAVSLLPDLAACFDRHHDAPALDDYRVLAEASPEMAWIATEGNAFNHATDRVPDVEALAARQKALGRPMKDAVEVSATGRVLQTAYRADAVERTFATPEGAVVQRVPGSFFEFITRRPLPAGGLDLGFDTSNAQAIFRMTAAGEGR</sequence>
<dbReference type="Gene3D" id="3.10.180.50">
    <property type="match status" value="1"/>
</dbReference>
<reference evidence="8" key="1">
    <citation type="journal article" date="2023" name="Int. J. Syst. Evol. Microbiol.">
        <title>Mesoterricola silvestris gen. nov., sp. nov., Mesoterricola sediminis sp. nov., Geothrix oryzae sp. nov., Geothrix edaphica sp. nov., Geothrix rubra sp. nov., and Geothrix limicola sp. nov., six novel members of Acidobacteriota isolated from soils.</title>
        <authorList>
            <person name="Itoh H."/>
            <person name="Sugisawa Y."/>
            <person name="Mise K."/>
            <person name="Xu Z."/>
            <person name="Kuniyasu M."/>
            <person name="Ushijima N."/>
            <person name="Kawano K."/>
            <person name="Kobayashi E."/>
            <person name="Shiratori Y."/>
            <person name="Masuda Y."/>
            <person name="Senoo K."/>
        </authorList>
    </citation>
    <scope>NUCLEOTIDE SEQUENCE</scope>
    <source>
        <strain evidence="8">W786</strain>
    </source>
</reference>
<keyword evidence="4" id="KW-0408">Iron</keyword>
<accession>A0AA48KEK4</accession>
<dbReference type="RefSeq" id="WP_243335662.1">
    <property type="nucleotide sequence ID" value="NZ_AP027081.1"/>
</dbReference>
<organism evidence="8 9">
    <name type="scientific">Mesoterricola sediminis</name>
    <dbReference type="NCBI Taxonomy" id="2927980"/>
    <lineage>
        <taxon>Bacteria</taxon>
        <taxon>Pseudomonadati</taxon>
        <taxon>Acidobacteriota</taxon>
        <taxon>Holophagae</taxon>
        <taxon>Holophagales</taxon>
        <taxon>Holophagaceae</taxon>
        <taxon>Mesoterricola</taxon>
    </lineage>
</organism>
<dbReference type="Pfam" id="PF07063">
    <property type="entry name" value="HGLS"/>
    <property type="match status" value="1"/>
</dbReference>
<evidence type="ECO:0000256" key="1">
    <source>
        <dbReference type="ARBA" id="ARBA00001954"/>
    </source>
</evidence>
<evidence type="ECO:0000256" key="3">
    <source>
        <dbReference type="ARBA" id="ARBA00023002"/>
    </source>
</evidence>
<dbReference type="Proteomes" id="UP001228113">
    <property type="component" value="Chromosome"/>
</dbReference>
<protein>
    <recommendedName>
        <fullName evidence="6">2-oxoadipate dioxygenase/decarboxylase</fullName>
        <ecNumber evidence="6">1.13.11.93</ecNumber>
    </recommendedName>
    <alternativeName>
        <fullName evidence="7">2-hydroxyglutarate synthase</fullName>
    </alternativeName>
</protein>
<evidence type="ECO:0000256" key="4">
    <source>
        <dbReference type="ARBA" id="ARBA00023004"/>
    </source>
</evidence>